<dbReference type="EMBL" id="LT629745">
    <property type="protein sequence ID" value="SDR93250.1"/>
    <property type="molecule type" value="Genomic_DNA"/>
</dbReference>
<sequence length="147" mass="16671">MTKILFFFAAIFTLALFASCGSNKDLQERAPAQFSDVYYTYNSDGIELNIPVVSIQDQLISLDAVYFHGMKSALKKSEEQANLYVANFRMGMGDTVMHEDPEEEYGNTPPQLPEESPFSIEKDEAIIVFTQDDKIKYYKLTGIVEKD</sequence>
<gene>
    <name evidence="3" type="ORF">SAMN04488552_1558</name>
</gene>
<feature type="chain" id="PRO_5009255078" description="Beta-lactamase-inhibitor-like, PepSY-like" evidence="2">
    <location>
        <begin position="19"/>
        <end position="147"/>
    </location>
</feature>
<protein>
    <recommendedName>
        <fullName evidence="5">Beta-lactamase-inhibitor-like, PepSY-like</fullName>
    </recommendedName>
</protein>
<keyword evidence="2" id="KW-0732">Signal</keyword>
<evidence type="ECO:0008006" key="5">
    <source>
        <dbReference type="Google" id="ProtNLM"/>
    </source>
</evidence>
<feature type="signal peptide" evidence="2">
    <location>
        <begin position="1"/>
        <end position="18"/>
    </location>
</feature>
<feature type="region of interest" description="Disordered" evidence="1">
    <location>
        <begin position="97"/>
        <end position="116"/>
    </location>
</feature>
<dbReference type="AlphaFoldDB" id="A0A1H1N2X9"/>
<keyword evidence="4" id="KW-1185">Reference proteome</keyword>
<dbReference type="STRING" id="1250231.SAMN04488552_1558"/>
<organism evidence="3 4">
    <name type="scientific">Christiangramia echinicola</name>
    <dbReference type="NCBI Taxonomy" id="279359"/>
    <lineage>
        <taxon>Bacteria</taxon>
        <taxon>Pseudomonadati</taxon>
        <taxon>Bacteroidota</taxon>
        <taxon>Flavobacteriia</taxon>
        <taxon>Flavobacteriales</taxon>
        <taxon>Flavobacteriaceae</taxon>
        <taxon>Christiangramia</taxon>
    </lineage>
</organism>
<dbReference type="Proteomes" id="UP000198858">
    <property type="component" value="Chromosome I"/>
</dbReference>
<dbReference type="RefSeq" id="WP_035715688.1">
    <property type="nucleotide sequence ID" value="NZ_LT629745.1"/>
</dbReference>
<dbReference type="PROSITE" id="PS51257">
    <property type="entry name" value="PROKAR_LIPOPROTEIN"/>
    <property type="match status" value="1"/>
</dbReference>
<evidence type="ECO:0000313" key="4">
    <source>
        <dbReference type="Proteomes" id="UP000198858"/>
    </source>
</evidence>
<proteinExistence type="predicted"/>
<reference evidence="3 4" key="1">
    <citation type="submission" date="2016-10" db="EMBL/GenBank/DDBJ databases">
        <authorList>
            <person name="Varghese N."/>
            <person name="Submissions S."/>
        </authorList>
    </citation>
    <scope>NUCLEOTIDE SEQUENCE [LARGE SCALE GENOMIC DNA]</scope>
    <source>
        <strain evidence="3 4">Mar_2010_102</strain>
    </source>
</reference>
<evidence type="ECO:0000256" key="1">
    <source>
        <dbReference type="SAM" id="MobiDB-lite"/>
    </source>
</evidence>
<name>A0A1H1N2X9_9FLAO</name>
<evidence type="ECO:0000313" key="3">
    <source>
        <dbReference type="EMBL" id="SDR93250.1"/>
    </source>
</evidence>
<evidence type="ECO:0000256" key="2">
    <source>
        <dbReference type="SAM" id="SignalP"/>
    </source>
</evidence>
<accession>A0A1H1N2X9</accession>